<proteinExistence type="predicted"/>
<feature type="transmembrane region" description="Helical" evidence="1">
    <location>
        <begin position="38"/>
        <end position="56"/>
    </location>
</feature>
<protein>
    <submittedName>
        <fullName evidence="2">Uncharacterized protein</fullName>
    </submittedName>
</protein>
<organism evidence="2">
    <name type="scientific">Herbaspirillum huttiense subsp. nephrolepidis</name>
    <dbReference type="NCBI Taxonomy" id="3075126"/>
    <lineage>
        <taxon>Bacteria</taxon>
        <taxon>Pseudomonadati</taxon>
        <taxon>Pseudomonadota</taxon>
        <taxon>Betaproteobacteria</taxon>
        <taxon>Burkholderiales</taxon>
        <taxon>Oxalobacteraceae</taxon>
        <taxon>Herbaspirillum</taxon>
    </lineage>
</organism>
<feature type="transmembrane region" description="Helical" evidence="1">
    <location>
        <begin position="62"/>
        <end position="80"/>
    </location>
</feature>
<dbReference type="EMBL" id="JAVRAA010000005">
    <property type="protein sequence ID" value="MDT0337447.1"/>
    <property type="molecule type" value="Genomic_DNA"/>
</dbReference>
<dbReference type="AlphaFoldDB" id="A0AAE4G7Y6"/>
<gene>
    <name evidence="2" type="ORF">RJN63_11455</name>
</gene>
<accession>A0AAE4G7Y6</accession>
<sequence>MALVEFGAAVFVVMGLGLVAGAMWYARTDSTVSLRLGALMIACSITTNIIASGNAAQMSAPFLWTSAALLLVGLAVVLRYHDVWRAKHAALAGIISSHEGGARKRTSENKELLELLQQDAPHLLEQKPWVLSWIRSHAAYFGAVEEASALPGSRGEGDRNSPSRAR</sequence>
<evidence type="ECO:0000313" key="2">
    <source>
        <dbReference type="EMBL" id="MDT0337447.1"/>
    </source>
</evidence>
<keyword evidence="1" id="KW-1133">Transmembrane helix</keyword>
<reference evidence="2" key="1">
    <citation type="submission" date="2023-02" db="EMBL/GenBank/DDBJ databases">
        <title>Description of Herbaspirillum huttiense subsp. nephrolepsisexaltata and Herbaspirillum huttiense subsp. lycopersicon.</title>
        <authorList>
            <person name="Poudel M."/>
            <person name="Sharma A."/>
            <person name="Goss E."/>
            <person name="Tapia J.H."/>
            <person name="Harmon C.M."/>
            <person name="Jones J.B."/>
        </authorList>
    </citation>
    <scope>NUCLEOTIDE SEQUENCE</scope>
    <source>
        <strain evidence="2">NC40101</strain>
    </source>
</reference>
<feature type="transmembrane region" description="Helical" evidence="1">
    <location>
        <begin position="6"/>
        <end position="26"/>
    </location>
</feature>
<evidence type="ECO:0000256" key="1">
    <source>
        <dbReference type="SAM" id="Phobius"/>
    </source>
</evidence>
<comment type="caution">
    <text evidence="2">The sequence shown here is derived from an EMBL/GenBank/DDBJ whole genome shotgun (WGS) entry which is preliminary data.</text>
</comment>
<keyword evidence="1" id="KW-0472">Membrane</keyword>
<keyword evidence="1" id="KW-0812">Transmembrane</keyword>
<name>A0AAE4G7Y6_9BURK</name>